<comment type="caution">
    <text evidence="2">The sequence shown here is derived from an EMBL/GenBank/DDBJ whole genome shotgun (WGS) entry which is preliminary data.</text>
</comment>
<dbReference type="GO" id="GO:0043565">
    <property type="term" value="F:sequence-specific DNA binding"/>
    <property type="evidence" value="ECO:0007669"/>
    <property type="project" value="InterPro"/>
</dbReference>
<evidence type="ECO:0000256" key="1">
    <source>
        <dbReference type="SAM" id="MobiDB-lite"/>
    </source>
</evidence>
<accession>G9ZDF6</accession>
<dbReference type="EMBL" id="AGCM01000042">
    <property type="protein sequence ID" value="EHM55282.1"/>
    <property type="molecule type" value="Genomic_DNA"/>
</dbReference>
<dbReference type="InterPro" id="IPR036388">
    <property type="entry name" value="WH-like_DNA-bd_sf"/>
</dbReference>
<reference evidence="2 3" key="1">
    <citation type="submission" date="2011-08" db="EMBL/GenBank/DDBJ databases">
        <authorList>
            <person name="Weinstock G."/>
            <person name="Sodergren E."/>
            <person name="Clifton S."/>
            <person name="Fulton L."/>
            <person name="Fulton B."/>
            <person name="Courtney L."/>
            <person name="Fronick C."/>
            <person name="Harrison M."/>
            <person name="Strong C."/>
            <person name="Farmer C."/>
            <person name="Delahaunty K."/>
            <person name="Markovic C."/>
            <person name="Hall O."/>
            <person name="Minx P."/>
            <person name="Tomlinson C."/>
            <person name="Mitreva M."/>
            <person name="Hou S."/>
            <person name="Chen J."/>
            <person name="Wollam A."/>
            <person name="Pepin K.H."/>
            <person name="Johnson M."/>
            <person name="Bhonagiri V."/>
            <person name="Zhang X."/>
            <person name="Suruliraj S."/>
            <person name="Warren W."/>
            <person name="Chinwalla A."/>
            <person name="Mardis E.R."/>
            <person name="Wilson R.K."/>
        </authorList>
    </citation>
    <scope>NUCLEOTIDE SEQUENCE [LARGE SCALE GENOMIC DNA]</scope>
    <source>
        <strain evidence="2 3">F0432</strain>
    </source>
</reference>
<proteinExistence type="predicted"/>
<dbReference type="SUPFAM" id="SSF46785">
    <property type="entry name" value="Winged helix' DNA-binding domain"/>
    <property type="match status" value="1"/>
</dbReference>
<name>G9ZDF6_9GAMM</name>
<dbReference type="HOGENOM" id="CLU_3166023_0_0_6"/>
<dbReference type="STRING" id="797473.HMPREF9080_00790"/>
<evidence type="ECO:0008006" key="4">
    <source>
        <dbReference type="Google" id="ProtNLM"/>
    </source>
</evidence>
<dbReference type="Gene3D" id="1.10.10.10">
    <property type="entry name" value="Winged helix-like DNA-binding domain superfamily/Winged helix DNA-binding domain"/>
    <property type="match status" value="1"/>
</dbReference>
<evidence type="ECO:0000313" key="3">
    <source>
        <dbReference type="Proteomes" id="UP000004750"/>
    </source>
</evidence>
<feature type="region of interest" description="Disordered" evidence="1">
    <location>
        <begin position="23"/>
        <end position="47"/>
    </location>
</feature>
<protein>
    <recommendedName>
        <fullName evidence="4">HTH asnC-type domain-containing protein</fullName>
    </recommendedName>
</protein>
<evidence type="ECO:0000313" key="2">
    <source>
        <dbReference type="EMBL" id="EHM55282.1"/>
    </source>
</evidence>
<organism evidence="2 3">
    <name type="scientific">Cardiobacterium valvarum F0432</name>
    <dbReference type="NCBI Taxonomy" id="797473"/>
    <lineage>
        <taxon>Bacteria</taxon>
        <taxon>Pseudomonadati</taxon>
        <taxon>Pseudomonadota</taxon>
        <taxon>Gammaproteobacteria</taxon>
        <taxon>Cardiobacteriales</taxon>
        <taxon>Cardiobacteriaceae</taxon>
        <taxon>Cardiobacterium</taxon>
    </lineage>
</organism>
<dbReference type="PRINTS" id="PR00033">
    <property type="entry name" value="HTHASNC"/>
</dbReference>
<dbReference type="AlphaFoldDB" id="G9ZDF6"/>
<gene>
    <name evidence="2" type="ORF">HMPREF9080_00790</name>
</gene>
<dbReference type="Pfam" id="PF13412">
    <property type="entry name" value="HTH_24"/>
    <property type="match status" value="1"/>
</dbReference>
<dbReference type="Proteomes" id="UP000004750">
    <property type="component" value="Unassembled WGS sequence"/>
</dbReference>
<dbReference type="InterPro" id="IPR000485">
    <property type="entry name" value="AsnC-type_HTH_dom"/>
</dbReference>
<sequence>MKLDAFDKKILQYLQEDNRIAQRDLAEKVNRPPPPSTAASPRWKKKG</sequence>
<dbReference type="InterPro" id="IPR036390">
    <property type="entry name" value="WH_DNA-bd_sf"/>
</dbReference>